<feature type="transmembrane region" description="Helical" evidence="1">
    <location>
        <begin position="257"/>
        <end position="276"/>
    </location>
</feature>
<proteinExistence type="predicted"/>
<evidence type="ECO:0000256" key="1">
    <source>
        <dbReference type="SAM" id="Phobius"/>
    </source>
</evidence>
<evidence type="ECO:0000313" key="2">
    <source>
        <dbReference type="EMBL" id="KAL1583147.1"/>
    </source>
</evidence>
<feature type="transmembrane region" description="Helical" evidence="1">
    <location>
        <begin position="63"/>
        <end position="89"/>
    </location>
</feature>
<dbReference type="PANTHER" id="PTHR35184:SF1">
    <property type="entry name" value="INTEGRAL MEMBRANE PROTEIN"/>
    <property type="match status" value="1"/>
</dbReference>
<keyword evidence="1" id="KW-0472">Membrane</keyword>
<feature type="transmembrane region" description="Helical" evidence="1">
    <location>
        <begin position="220"/>
        <end position="237"/>
    </location>
</feature>
<sequence>MSGHSMQAKPLGPPYPPQTAAVGGIPTIGVDVPITSVFMAIYLCSAATNMVIFQRNRRHGHKFLISAILFGFSMARVVTCIMRIVWAVYAHNVKIALAAQIFNNAGVLIVYLVNLLFAQRILRATHPKLGWNKLLAHAFHALYALLGGALVMVITATVVMSYTLNHDTIQSCLDCQRAAVTFLFILTTLPLLILVAAFLLPHSKATLEPFGAGSIKAKSLVLATTAILATILSGFKLGTTWESPRPRSDPAWYDSKAAFYCFGFVLEVLILAVYVAGRVDQRFHVPDGSAKRRSYLGMEQLAEQGKESKGFVETP</sequence>
<evidence type="ECO:0000313" key="3">
    <source>
        <dbReference type="Proteomes" id="UP000803884"/>
    </source>
</evidence>
<comment type="caution">
    <text evidence="2">The sequence shown here is derived from an EMBL/GenBank/DDBJ whole genome shotgun (WGS) entry which is preliminary data.</text>
</comment>
<accession>A0AB34KH71</accession>
<keyword evidence="1" id="KW-0812">Transmembrane</keyword>
<reference evidence="2 3" key="1">
    <citation type="journal article" date="2020" name="Microbiol. Resour. Announc.">
        <title>Draft Genome Sequence of a Cladosporium Species Isolated from the Mesophotic Ascidian Didemnum maculosum.</title>
        <authorList>
            <person name="Gioti A."/>
            <person name="Siaperas R."/>
            <person name="Nikolaivits E."/>
            <person name="Le Goff G."/>
            <person name="Ouazzani J."/>
            <person name="Kotoulas G."/>
            <person name="Topakas E."/>
        </authorList>
    </citation>
    <scope>NUCLEOTIDE SEQUENCE [LARGE SCALE GENOMIC DNA]</scope>
    <source>
        <strain evidence="2 3">TM138-S3</strain>
    </source>
</reference>
<gene>
    <name evidence="2" type="ORF">WHR41_07934</name>
</gene>
<feature type="transmembrane region" description="Helical" evidence="1">
    <location>
        <begin position="179"/>
        <end position="200"/>
    </location>
</feature>
<protein>
    <submittedName>
        <fullName evidence="2">Uncharacterized protein</fullName>
    </submittedName>
</protein>
<name>A0AB34KH71_9PEZI</name>
<keyword evidence="3" id="KW-1185">Reference proteome</keyword>
<feature type="transmembrane region" description="Helical" evidence="1">
    <location>
        <begin position="95"/>
        <end position="117"/>
    </location>
</feature>
<dbReference type="InterPro" id="IPR021460">
    <property type="entry name" value="DUF3112"/>
</dbReference>
<organism evidence="2 3">
    <name type="scientific">Cladosporium halotolerans</name>
    <dbReference type="NCBI Taxonomy" id="1052096"/>
    <lineage>
        <taxon>Eukaryota</taxon>
        <taxon>Fungi</taxon>
        <taxon>Dikarya</taxon>
        <taxon>Ascomycota</taxon>
        <taxon>Pezizomycotina</taxon>
        <taxon>Dothideomycetes</taxon>
        <taxon>Dothideomycetidae</taxon>
        <taxon>Cladosporiales</taxon>
        <taxon>Cladosporiaceae</taxon>
        <taxon>Cladosporium</taxon>
    </lineage>
</organism>
<dbReference type="Proteomes" id="UP000803884">
    <property type="component" value="Unassembled WGS sequence"/>
</dbReference>
<feature type="transmembrane region" description="Helical" evidence="1">
    <location>
        <begin position="138"/>
        <end position="159"/>
    </location>
</feature>
<keyword evidence="1" id="KW-1133">Transmembrane helix</keyword>
<dbReference type="AlphaFoldDB" id="A0AB34KH71"/>
<dbReference type="Pfam" id="PF11309">
    <property type="entry name" value="DUF3112"/>
    <property type="match status" value="2"/>
</dbReference>
<dbReference type="RefSeq" id="XP_069226254.1">
    <property type="nucleotide sequence ID" value="XM_069376538.1"/>
</dbReference>
<dbReference type="EMBL" id="JAAQHG020000038">
    <property type="protein sequence ID" value="KAL1583147.1"/>
    <property type="molecule type" value="Genomic_DNA"/>
</dbReference>
<feature type="transmembrane region" description="Helical" evidence="1">
    <location>
        <begin position="20"/>
        <end position="43"/>
    </location>
</feature>
<dbReference type="PANTHER" id="PTHR35184">
    <property type="entry name" value="YALI0C10208P"/>
    <property type="match status" value="1"/>
</dbReference>
<dbReference type="GeneID" id="96009376"/>